<organism evidence="2 3">
    <name type="scientific">Phialophora macrospora</name>
    <dbReference type="NCBI Taxonomy" id="1851006"/>
    <lineage>
        <taxon>Eukaryota</taxon>
        <taxon>Fungi</taxon>
        <taxon>Dikarya</taxon>
        <taxon>Ascomycota</taxon>
        <taxon>Pezizomycotina</taxon>
        <taxon>Eurotiomycetes</taxon>
        <taxon>Chaetothyriomycetidae</taxon>
        <taxon>Chaetothyriales</taxon>
        <taxon>Herpotrichiellaceae</taxon>
        <taxon>Phialophora</taxon>
    </lineage>
</organism>
<proteinExistence type="predicted"/>
<gene>
    <name evidence="2" type="ORF">PV04_04645</name>
</gene>
<dbReference type="AlphaFoldDB" id="A0A0D2CU47"/>
<dbReference type="Proteomes" id="UP000054266">
    <property type="component" value="Unassembled WGS sequence"/>
</dbReference>
<protein>
    <submittedName>
        <fullName evidence="2">Uncharacterized protein</fullName>
    </submittedName>
</protein>
<feature type="region of interest" description="Disordered" evidence="1">
    <location>
        <begin position="32"/>
        <end position="54"/>
    </location>
</feature>
<accession>A0A0D2CU47</accession>
<sequence>MSLETMTEPTRVSEINIHQVMSQVAAGLDTKPDAEASNFSEKQAVATKQEPGKPTPHRLIDYCQWCGWSDYKENMTKHLGECAWKKAGHSVPT</sequence>
<name>A0A0D2CU47_9EURO</name>
<evidence type="ECO:0000313" key="3">
    <source>
        <dbReference type="Proteomes" id="UP000054266"/>
    </source>
</evidence>
<dbReference type="HOGENOM" id="CLU_2399453_0_0_1"/>
<evidence type="ECO:0000256" key="1">
    <source>
        <dbReference type="SAM" id="MobiDB-lite"/>
    </source>
</evidence>
<evidence type="ECO:0000313" key="2">
    <source>
        <dbReference type="EMBL" id="KIW68721.1"/>
    </source>
</evidence>
<reference evidence="2 3" key="1">
    <citation type="submission" date="2015-01" db="EMBL/GenBank/DDBJ databases">
        <title>The Genome Sequence of Capronia semiimmersa CBS27337.</title>
        <authorList>
            <consortium name="The Broad Institute Genomics Platform"/>
            <person name="Cuomo C."/>
            <person name="de Hoog S."/>
            <person name="Gorbushina A."/>
            <person name="Stielow B."/>
            <person name="Teixiera M."/>
            <person name="Abouelleil A."/>
            <person name="Chapman S.B."/>
            <person name="Priest M."/>
            <person name="Young S.K."/>
            <person name="Wortman J."/>
            <person name="Nusbaum C."/>
            <person name="Birren B."/>
        </authorList>
    </citation>
    <scope>NUCLEOTIDE SEQUENCE [LARGE SCALE GENOMIC DNA]</scope>
    <source>
        <strain evidence="2 3">CBS 27337</strain>
    </source>
</reference>
<dbReference type="EMBL" id="KN846958">
    <property type="protein sequence ID" value="KIW68721.1"/>
    <property type="molecule type" value="Genomic_DNA"/>
</dbReference>
<keyword evidence="3" id="KW-1185">Reference proteome</keyword>